<gene>
    <name evidence="2" type="ORF">C7456_105167</name>
</gene>
<keyword evidence="3" id="KW-1185">Reference proteome</keyword>
<dbReference type="PANTHER" id="PTHR38785:SF1">
    <property type="entry name" value="HOMOLOG OF VIRK"/>
    <property type="match status" value="1"/>
</dbReference>
<dbReference type="Proteomes" id="UP000245812">
    <property type="component" value="Unassembled WGS sequence"/>
</dbReference>
<feature type="region of interest" description="Disordered" evidence="1">
    <location>
        <begin position="291"/>
        <end position="325"/>
    </location>
</feature>
<comment type="caution">
    <text evidence="2">The sequence shown here is derived from an EMBL/GenBank/DDBJ whole genome shotgun (WGS) entry which is preliminary data.</text>
</comment>
<dbReference type="EMBL" id="QGHC01000005">
    <property type="protein sequence ID" value="PWK88635.1"/>
    <property type="molecule type" value="Genomic_DNA"/>
</dbReference>
<dbReference type="AlphaFoldDB" id="A0A316I7A4"/>
<sequence>MDGRAGTTGALWLDAVRRRWALRPVAGESSWRLAWHMARWLWLFPRQTRWLRVLDGSGPLRQAAHADPRLYERWHRPYVSRHFGAAARRRIVAAHYDFVLRRFPARLRDRVLRGRDVRLATLYPEGCAPVGLHLRKPLRGEAGELALLLLTGDRETLASCVLTFAGDEGLLVGALQGAGPHTDGAATRAFIRGSGLRPKELLLSLLRELAAHHGIARLRAVADHARVAAHPDASDAFWKELGGMPGAAGCYELPPAPPRRPCADGRRSRHAMRQRREAFRREACAAFLDAFRDPPRHRPGGQAPPADAPQRAAPAAGGNLLAAGL</sequence>
<evidence type="ECO:0000313" key="3">
    <source>
        <dbReference type="Proteomes" id="UP000245812"/>
    </source>
</evidence>
<protein>
    <recommendedName>
        <fullName evidence="4">DUF535 domain-containing protein</fullName>
    </recommendedName>
</protein>
<evidence type="ECO:0008006" key="4">
    <source>
        <dbReference type="Google" id="ProtNLM"/>
    </source>
</evidence>
<evidence type="ECO:0000256" key="1">
    <source>
        <dbReference type="SAM" id="MobiDB-lite"/>
    </source>
</evidence>
<dbReference type="PANTHER" id="PTHR38785">
    <property type="entry name" value="HOMOLOG OF VIRK"/>
    <property type="match status" value="1"/>
</dbReference>
<dbReference type="Pfam" id="PF04393">
    <property type="entry name" value="DUF535"/>
    <property type="match status" value="1"/>
</dbReference>
<reference evidence="2 3" key="1">
    <citation type="submission" date="2018-05" db="EMBL/GenBank/DDBJ databases">
        <title>Genomic Encyclopedia of Type Strains, Phase IV (KMG-IV): sequencing the most valuable type-strain genomes for metagenomic binning, comparative biology and taxonomic classification.</title>
        <authorList>
            <person name="Goeker M."/>
        </authorList>
    </citation>
    <scope>NUCLEOTIDE SEQUENCE [LARGE SCALE GENOMIC DNA]</scope>
    <source>
        <strain evidence="2 3">DSM 14263</strain>
    </source>
</reference>
<organism evidence="2 3">
    <name type="scientific">Fulvimonas soli</name>
    <dbReference type="NCBI Taxonomy" id="155197"/>
    <lineage>
        <taxon>Bacteria</taxon>
        <taxon>Pseudomonadati</taxon>
        <taxon>Pseudomonadota</taxon>
        <taxon>Gammaproteobacteria</taxon>
        <taxon>Lysobacterales</taxon>
        <taxon>Rhodanobacteraceae</taxon>
        <taxon>Fulvimonas</taxon>
    </lineage>
</organism>
<name>A0A316I7A4_9GAMM</name>
<accession>A0A316I7A4</accession>
<evidence type="ECO:0000313" key="2">
    <source>
        <dbReference type="EMBL" id="PWK88635.1"/>
    </source>
</evidence>
<feature type="compositionally biased region" description="Low complexity" evidence="1">
    <location>
        <begin position="300"/>
        <end position="325"/>
    </location>
</feature>
<dbReference type="RefSeq" id="WP_109723249.1">
    <property type="nucleotide sequence ID" value="NZ_QGHC01000005.1"/>
</dbReference>
<proteinExistence type="predicted"/>
<dbReference type="GO" id="GO:0006974">
    <property type="term" value="P:DNA damage response"/>
    <property type="evidence" value="ECO:0007669"/>
    <property type="project" value="TreeGrafter"/>
</dbReference>
<dbReference type="InterPro" id="IPR007488">
    <property type="entry name" value="DUF535"/>
</dbReference>